<feature type="region of interest" description="Disordered" evidence="1">
    <location>
        <begin position="46"/>
        <end position="67"/>
    </location>
</feature>
<reference evidence="2 3" key="1">
    <citation type="submission" date="2023-01" db="EMBL/GenBank/DDBJ databases">
        <title>Analysis of 21 Apiospora genomes using comparative genomics revels a genus with tremendous synthesis potential of carbohydrate active enzymes and secondary metabolites.</title>
        <authorList>
            <person name="Sorensen T."/>
        </authorList>
    </citation>
    <scope>NUCLEOTIDE SEQUENCE [LARGE SCALE GENOMIC DNA]</scope>
    <source>
        <strain evidence="2 3">CBS 33761</strain>
    </source>
</reference>
<dbReference type="Proteomes" id="UP001444661">
    <property type="component" value="Unassembled WGS sequence"/>
</dbReference>
<evidence type="ECO:0000313" key="3">
    <source>
        <dbReference type="Proteomes" id="UP001444661"/>
    </source>
</evidence>
<sequence length="390" mass="42314">MTVDGKEKVKSPRRNTPPAEETRYNALIAKLNRRGTSDSVEDVALSHHSKPSGQCGPGDAAVPRAGSTLNPKATEFTLTEFPKQHPATFSEPSAAKAGRPSILNFFESAKESPQIHDLNPKAIDDLRAWGRVFLDLLDAISHDDGQKEKLMSSLGDGVFPPGLGLLPPPVLQPNSTNLQLPPSEWPICQDTQLPLGIQPIAGFENFMPSIPTGLYNDINAYLLAARDIPLPAQPLGNARGHTAGLPASIGLQTNLQPNAPLVPQPGMAQFPIGQAPMQATNRQAPNLPPQPGLASAQNNGAPRTTAYPHGFGPTPVSKPKGPARRDDPRWCKQQMMYEAYLEWQRSTDTNYHKKCKDRQAKRAERQRASKDRQNTEVVRHSSEGAVEASA</sequence>
<proteinExistence type="predicted"/>
<organism evidence="2 3">
    <name type="scientific">Apiospora rasikravindrae</name>
    <dbReference type="NCBI Taxonomy" id="990691"/>
    <lineage>
        <taxon>Eukaryota</taxon>
        <taxon>Fungi</taxon>
        <taxon>Dikarya</taxon>
        <taxon>Ascomycota</taxon>
        <taxon>Pezizomycotina</taxon>
        <taxon>Sordariomycetes</taxon>
        <taxon>Xylariomycetidae</taxon>
        <taxon>Amphisphaeriales</taxon>
        <taxon>Apiosporaceae</taxon>
        <taxon>Apiospora</taxon>
    </lineage>
</organism>
<evidence type="ECO:0000256" key="1">
    <source>
        <dbReference type="SAM" id="MobiDB-lite"/>
    </source>
</evidence>
<keyword evidence="3" id="KW-1185">Reference proteome</keyword>
<dbReference type="EMBL" id="JAQQWK010000011">
    <property type="protein sequence ID" value="KAK8024266.1"/>
    <property type="molecule type" value="Genomic_DNA"/>
</dbReference>
<evidence type="ECO:0000313" key="2">
    <source>
        <dbReference type="EMBL" id="KAK8024266.1"/>
    </source>
</evidence>
<feature type="compositionally biased region" description="Basic and acidic residues" evidence="1">
    <location>
        <begin position="1"/>
        <end position="10"/>
    </location>
</feature>
<gene>
    <name evidence="2" type="ORF">PG993_012332</name>
</gene>
<comment type="caution">
    <text evidence="2">The sequence shown here is derived from an EMBL/GenBank/DDBJ whole genome shotgun (WGS) entry which is preliminary data.</text>
</comment>
<protein>
    <submittedName>
        <fullName evidence="2">Uncharacterized protein</fullName>
    </submittedName>
</protein>
<feature type="region of interest" description="Disordered" evidence="1">
    <location>
        <begin position="1"/>
        <end position="22"/>
    </location>
</feature>
<feature type="region of interest" description="Disordered" evidence="1">
    <location>
        <begin position="347"/>
        <end position="390"/>
    </location>
</feature>
<feature type="compositionally biased region" description="Basic and acidic residues" evidence="1">
    <location>
        <begin position="357"/>
        <end position="382"/>
    </location>
</feature>
<name>A0ABR1S234_9PEZI</name>
<accession>A0ABR1S234</accession>
<feature type="region of interest" description="Disordered" evidence="1">
    <location>
        <begin position="279"/>
        <end position="327"/>
    </location>
</feature>